<gene>
    <name evidence="2" type="ORF">SK128_024122</name>
</gene>
<organism evidence="2 3">
    <name type="scientific">Halocaridina rubra</name>
    <name type="common">Hawaiian red shrimp</name>
    <dbReference type="NCBI Taxonomy" id="373956"/>
    <lineage>
        <taxon>Eukaryota</taxon>
        <taxon>Metazoa</taxon>
        <taxon>Ecdysozoa</taxon>
        <taxon>Arthropoda</taxon>
        <taxon>Crustacea</taxon>
        <taxon>Multicrustacea</taxon>
        <taxon>Malacostraca</taxon>
        <taxon>Eumalacostraca</taxon>
        <taxon>Eucarida</taxon>
        <taxon>Decapoda</taxon>
        <taxon>Pleocyemata</taxon>
        <taxon>Caridea</taxon>
        <taxon>Atyoidea</taxon>
        <taxon>Atyidae</taxon>
        <taxon>Halocaridina</taxon>
    </lineage>
</organism>
<keyword evidence="3" id="KW-1185">Reference proteome</keyword>
<dbReference type="EMBL" id="JAXCGZ010012670">
    <property type="protein sequence ID" value="KAK7073488.1"/>
    <property type="molecule type" value="Genomic_DNA"/>
</dbReference>
<feature type="non-terminal residue" evidence="2">
    <location>
        <position position="1"/>
    </location>
</feature>
<feature type="region of interest" description="Disordered" evidence="1">
    <location>
        <begin position="30"/>
        <end position="104"/>
    </location>
</feature>
<reference evidence="2 3" key="1">
    <citation type="submission" date="2023-11" db="EMBL/GenBank/DDBJ databases">
        <title>Halocaridina rubra genome assembly.</title>
        <authorList>
            <person name="Smith C."/>
        </authorList>
    </citation>
    <scope>NUCLEOTIDE SEQUENCE [LARGE SCALE GENOMIC DNA]</scope>
    <source>
        <strain evidence="2">EP-1</strain>
        <tissue evidence="2">Whole</tissue>
    </source>
</reference>
<protein>
    <submittedName>
        <fullName evidence="2">Uncharacterized protein</fullName>
    </submittedName>
</protein>
<evidence type="ECO:0000313" key="3">
    <source>
        <dbReference type="Proteomes" id="UP001381693"/>
    </source>
</evidence>
<feature type="compositionally biased region" description="Polar residues" evidence="1">
    <location>
        <begin position="479"/>
        <end position="491"/>
    </location>
</feature>
<feature type="compositionally biased region" description="Polar residues" evidence="1">
    <location>
        <begin position="88"/>
        <end position="97"/>
    </location>
</feature>
<feature type="compositionally biased region" description="Basic and acidic residues" evidence="1">
    <location>
        <begin position="51"/>
        <end position="74"/>
    </location>
</feature>
<accession>A0AAN8X3A7</accession>
<proteinExistence type="predicted"/>
<feature type="region of interest" description="Disordered" evidence="1">
    <location>
        <begin position="398"/>
        <end position="417"/>
    </location>
</feature>
<evidence type="ECO:0000256" key="1">
    <source>
        <dbReference type="SAM" id="MobiDB-lite"/>
    </source>
</evidence>
<comment type="caution">
    <text evidence="2">The sequence shown here is derived from an EMBL/GenBank/DDBJ whole genome shotgun (WGS) entry which is preliminary data.</text>
</comment>
<feature type="compositionally biased region" description="Polar residues" evidence="1">
    <location>
        <begin position="32"/>
        <end position="50"/>
    </location>
</feature>
<evidence type="ECO:0000313" key="2">
    <source>
        <dbReference type="EMBL" id="KAK7073488.1"/>
    </source>
</evidence>
<dbReference type="AlphaFoldDB" id="A0AAN8X3A7"/>
<name>A0AAN8X3A7_HALRR</name>
<sequence>LLESLLLGIVRFDTWKITDEDVKMGLQETEYESQASTSDGMELNMNNTRLPDNKNMSENKHEIKRSSEKRKNECDSQQSNKHIKGYQCDTNSDSPCSHGSDDSGRLGATKSISESFVNSRLVDLLMGKEKLQSGIAKYTSVEKDLDSKKIYPVCEKSDKRVRPSSPITVETSSSMPSVSVIAKGSETNTLSIISQPSTSSMVQTQSDQTLKILHDDISIKLETSPSESNIINSGHEESEESCFGKIVSVEDRAYHLWSSKDTVSPEKCNLPPVKENKESCKTLGSSLLSITNMSGSKTHKSVSEVFNCEQATSDSYAGVAVVPVTGTGNSETSHHVSIHSKGEAFKSPSPQSSSAISQKCNMANCPPHPGNISCDPQCVLPQSDLDMEKDPGNSHIPFSQDHTVCSHPPSTSTTTNMAPIKDISVHMGLPNSQPRNTMSISESSHIRLGTLCNSSGGTVGNSDNTNGQLVCFNRPLPARTSTPEKSPQTATSSSQSKVSVSVPQVASCIEAWKKVFPWMYYLESERTFNCEICEWGTFDRKYIEVCKLRVPKDVYSVAGQLRCHRENLFHRTIAYKKDRVRELYIYSYPVLKDHMQEIIGFDDILKTVTDFAGGKFPGPQESPQKEYFMSFMIKHIAECVEENLLKSLSESPFFSVVTAKDKTYSVVRWLNKKGESEEHFFCSQIGFPGECMSFLTYLKRRNVNMSKLISYSILSNVIAPNMQKPVMLQVPVRYPPLSVCLEWVCKTRFVKNLFQQLTVLTKLIKTTYHKFAAFPEAADFGNIDEPYAHNCVVNEKIMNFFFGNVALLRKIASDIYNTTGNMEAYGFSALELQEYDSMIRCANLLTRLHAVMSLQNTDSHSLHNKLNDFRREVTQNLSEVTIGCDEYTFLMLIDVFVSHVLLTLISPGKEITDIFSKKLKYLSSDDLQKIFPNLMSDYPGSSNHCLKKFHELRMQLNKSRDCSVLQLLAILISKPELSKLYPELYSLYQKITVLPFLHAYVEQCMFSVAAAEVFLMNKVEKRLMLPAVMILLEGPAVDQMEQEYILSSWSKKWKFSSLHKNL</sequence>
<dbReference type="Proteomes" id="UP001381693">
    <property type="component" value="Unassembled WGS sequence"/>
</dbReference>
<feature type="region of interest" description="Disordered" evidence="1">
    <location>
        <begin position="476"/>
        <end position="496"/>
    </location>
</feature>